<dbReference type="AlphaFoldDB" id="A0A239E783"/>
<name>A0A239E783_9BACT</name>
<accession>A0A239E783</accession>
<sequence length="364" mass="40785">MLLTMQSKTAASHKLEQLIARGRSKAGEVVNHVMNHQPSDRLARGGELSFEADPEAKTITISYPDLQASAIRQRLHRHSIQQMAQTTDLPLKFIDGLQQTSAPWGRELLAHNLTTVFANRFDRSRYLLRSVQGEVRGFLSDRYRRLDSRPIIEAFATAVQQKGALPYDGYVTDTKVALQAIMPEVYEPIPGEMVAYGLSLENSDFGNGALSIRAYLLRIWCSNLAITQEEMRQVHLGKRLDDSMLYSQRTYELDAQTTVSALRDVVSSQLNADSLRRRMEAVRHANEQSVDPGSAREMLRKTLLKSESDAVIEAYNSPDAYNMPAGNTTWRLSNAISWIAGSTEDAERKLELMKFAGEVLPKAA</sequence>
<dbReference type="OrthoDB" id="2679764at2"/>
<keyword evidence="2" id="KW-1185">Reference proteome</keyword>
<gene>
    <name evidence="1" type="ORF">SAMN05421770_101839</name>
</gene>
<reference evidence="1 2" key="1">
    <citation type="submission" date="2017-06" db="EMBL/GenBank/DDBJ databases">
        <authorList>
            <person name="Kim H.J."/>
            <person name="Triplett B.A."/>
        </authorList>
    </citation>
    <scope>NUCLEOTIDE SEQUENCE [LARGE SCALE GENOMIC DNA]</scope>
    <source>
        <strain evidence="1 2">DSM 18704</strain>
    </source>
</reference>
<organism evidence="1 2">
    <name type="scientific">Granulicella rosea</name>
    <dbReference type="NCBI Taxonomy" id="474952"/>
    <lineage>
        <taxon>Bacteria</taxon>
        <taxon>Pseudomonadati</taxon>
        <taxon>Acidobacteriota</taxon>
        <taxon>Terriglobia</taxon>
        <taxon>Terriglobales</taxon>
        <taxon>Acidobacteriaceae</taxon>
        <taxon>Granulicella</taxon>
    </lineage>
</organism>
<evidence type="ECO:0000313" key="2">
    <source>
        <dbReference type="Proteomes" id="UP000198356"/>
    </source>
</evidence>
<evidence type="ECO:0000313" key="1">
    <source>
        <dbReference type="EMBL" id="SNS40585.1"/>
    </source>
</evidence>
<evidence type="ECO:0008006" key="3">
    <source>
        <dbReference type="Google" id="ProtNLM"/>
    </source>
</evidence>
<dbReference type="Proteomes" id="UP000198356">
    <property type="component" value="Unassembled WGS sequence"/>
</dbReference>
<dbReference type="RefSeq" id="WP_089407106.1">
    <property type="nucleotide sequence ID" value="NZ_FZOU01000001.1"/>
</dbReference>
<protein>
    <recommendedName>
        <fullName evidence="3">DUF932 domain-containing protein</fullName>
    </recommendedName>
</protein>
<dbReference type="EMBL" id="FZOU01000001">
    <property type="protein sequence ID" value="SNS40585.1"/>
    <property type="molecule type" value="Genomic_DNA"/>
</dbReference>
<proteinExistence type="predicted"/>